<evidence type="ECO:0000256" key="1">
    <source>
        <dbReference type="SAM" id="MobiDB-lite"/>
    </source>
</evidence>
<sequence>MVPAFMQLRNQFSQAPRSESSFHSTATMNHWLKVITLIPGGYAPFATHDPDRTYLSLANIHWRTSRRSPTESQQHPRLNAKQPMGEENKKIRKEEEELRNNIISAVKQSAALNRPGAENMKVRQLSDAIHDEVGNKVMGQISDSLWEIIRSEGGMRTEITETVQSVYDKLANPQGKEKGESSVREMVCVEKESESNGTIKATARRVDETLSDGDPQEPPGFSMSNNRHSNHCQQSHKAKQQLPRPYDGALKNCKEEPSHSQEGQEQDDVDVCVPPGFSVDIDQKHPCDVSDDDPDVPPGFG</sequence>
<accession>A0A2P5XKX0</accession>
<dbReference type="AlphaFoldDB" id="A0A2P5XKX0"/>
<protein>
    <submittedName>
        <fullName evidence="2">Uncharacterized protein</fullName>
    </submittedName>
</protein>
<name>A0A2P5XKX0_GOSBA</name>
<dbReference type="EMBL" id="KZ664666">
    <property type="protein sequence ID" value="PPS03977.1"/>
    <property type="molecule type" value="Genomic_DNA"/>
</dbReference>
<feature type="region of interest" description="Disordered" evidence="1">
    <location>
        <begin position="65"/>
        <end position="87"/>
    </location>
</feature>
<organism evidence="2 3">
    <name type="scientific">Gossypium barbadense</name>
    <name type="common">Sea Island cotton</name>
    <name type="synonym">Hibiscus barbadensis</name>
    <dbReference type="NCBI Taxonomy" id="3634"/>
    <lineage>
        <taxon>Eukaryota</taxon>
        <taxon>Viridiplantae</taxon>
        <taxon>Streptophyta</taxon>
        <taxon>Embryophyta</taxon>
        <taxon>Tracheophyta</taxon>
        <taxon>Spermatophyta</taxon>
        <taxon>Magnoliopsida</taxon>
        <taxon>eudicotyledons</taxon>
        <taxon>Gunneridae</taxon>
        <taxon>Pentapetalae</taxon>
        <taxon>rosids</taxon>
        <taxon>malvids</taxon>
        <taxon>Malvales</taxon>
        <taxon>Malvaceae</taxon>
        <taxon>Malvoideae</taxon>
        <taxon>Gossypium</taxon>
    </lineage>
</organism>
<feature type="compositionally biased region" description="Basic residues" evidence="1">
    <location>
        <begin position="228"/>
        <end position="239"/>
    </location>
</feature>
<proteinExistence type="predicted"/>
<evidence type="ECO:0000313" key="3">
    <source>
        <dbReference type="Proteomes" id="UP000239757"/>
    </source>
</evidence>
<evidence type="ECO:0000313" key="2">
    <source>
        <dbReference type="EMBL" id="PPS03977.1"/>
    </source>
</evidence>
<dbReference type="OrthoDB" id="784699at2759"/>
<gene>
    <name evidence="2" type="ORF">GOBAR_AA16673</name>
</gene>
<reference evidence="2 3" key="1">
    <citation type="submission" date="2015-01" db="EMBL/GenBank/DDBJ databases">
        <title>Genome of allotetraploid Gossypium barbadense reveals genomic plasticity and fiber elongation in cotton evolution.</title>
        <authorList>
            <person name="Chen X."/>
            <person name="Liu X."/>
            <person name="Zhao B."/>
            <person name="Zheng H."/>
            <person name="Hu Y."/>
            <person name="Lu G."/>
            <person name="Yang C."/>
            <person name="Chen J."/>
            <person name="Shan C."/>
            <person name="Zhang L."/>
            <person name="Zhou Y."/>
            <person name="Wang L."/>
            <person name="Guo W."/>
            <person name="Bai Y."/>
            <person name="Ruan J."/>
            <person name="Shangguan X."/>
            <person name="Mao Y."/>
            <person name="Jiang J."/>
            <person name="Zhu Y."/>
            <person name="Lei J."/>
            <person name="Kang H."/>
            <person name="Chen S."/>
            <person name="He X."/>
            <person name="Wang R."/>
            <person name="Wang Y."/>
            <person name="Chen J."/>
            <person name="Wang L."/>
            <person name="Yu S."/>
            <person name="Wang B."/>
            <person name="Wei J."/>
            <person name="Song S."/>
            <person name="Lu X."/>
            <person name="Gao Z."/>
            <person name="Gu W."/>
            <person name="Deng X."/>
            <person name="Ma D."/>
            <person name="Wang S."/>
            <person name="Liang W."/>
            <person name="Fang L."/>
            <person name="Cai C."/>
            <person name="Zhu X."/>
            <person name="Zhou B."/>
            <person name="Zhang Y."/>
            <person name="Chen Z."/>
            <person name="Xu S."/>
            <person name="Zhu R."/>
            <person name="Wang S."/>
            <person name="Zhang T."/>
            <person name="Zhao G."/>
        </authorList>
    </citation>
    <scope>NUCLEOTIDE SEQUENCE [LARGE SCALE GENOMIC DNA]</scope>
    <source>
        <strain evidence="3">cv. Xinhai21</strain>
        <tissue evidence="2">Leaf</tissue>
    </source>
</reference>
<dbReference type="PANTHER" id="PTHR34356:SF3">
    <property type="entry name" value="EXPRESSED PROTEIN"/>
    <property type="match status" value="1"/>
</dbReference>
<feature type="region of interest" description="Disordered" evidence="1">
    <location>
        <begin position="204"/>
        <end position="301"/>
    </location>
</feature>
<dbReference type="Proteomes" id="UP000239757">
    <property type="component" value="Unassembled WGS sequence"/>
</dbReference>
<dbReference type="PANTHER" id="PTHR34356">
    <property type="entry name" value="ANTIGENIC HEAT-STABLE PROTEIN"/>
    <property type="match status" value="1"/>
</dbReference>